<comment type="similarity">
    <text evidence="1">Belongs to the sigma-70 factor family. ECF subfamily.</text>
</comment>
<reference evidence="7" key="1">
    <citation type="journal article" date="2021" name="Curr. Microbiol.">
        <title>Complete genome of nocamycin-producing strain Saccharothrix syringae NRRL B-16468 reveals the biosynthetic potential for secondary metabolites.</title>
        <authorList>
            <person name="Mo X."/>
            <person name="Yang S."/>
        </authorList>
    </citation>
    <scope>NUCLEOTIDE SEQUENCE [LARGE SCALE GENOMIC DNA]</scope>
    <source>
        <strain evidence="7">ATCC 51364 / DSM 43886 / JCM 6844 / KCTC 9398 / NBRC 14523 / NRRL B-16468 / INA 2240</strain>
    </source>
</reference>
<evidence type="ECO:0000256" key="4">
    <source>
        <dbReference type="ARBA" id="ARBA00023163"/>
    </source>
</evidence>
<dbReference type="OrthoDB" id="3215396at2"/>
<name>A0A5Q0GYK1_SACSY</name>
<accession>A0A5Q0GYK1</accession>
<dbReference type="InterPro" id="IPR036388">
    <property type="entry name" value="WH-like_DNA-bd_sf"/>
</dbReference>
<dbReference type="GO" id="GO:0006352">
    <property type="term" value="P:DNA-templated transcription initiation"/>
    <property type="evidence" value="ECO:0007669"/>
    <property type="project" value="InterPro"/>
</dbReference>
<dbReference type="Pfam" id="PF08281">
    <property type="entry name" value="Sigma70_r4_2"/>
    <property type="match status" value="1"/>
</dbReference>
<sequence>MEGLVVKPPDSDPGGSVLPSDVSQCLDGAGNSALSDEQLVGHIRERGPTGPVWEALRNQLVGYGLGFVTPLIESGAIFAKCRRRGLRLHQQVVLPADAEELAMDVVVDGFELFTERGIVDGQWSAGSGLTLRRYFENACVLCFPNVYRKWQRGRRGWKDVQLLDAWSGVERSMTSRSPEDAVVARAAVDALFEHLGEDASAVLFLADQNFSHAEIAALLRLTPRAVEGRLRRARRTARTSIEEGGR</sequence>
<organism evidence="6 7">
    <name type="scientific">Saccharothrix syringae</name>
    <name type="common">Nocardiopsis syringae</name>
    <dbReference type="NCBI Taxonomy" id="103733"/>
    <lineage>
        <taxon>Bacteria</taxon>
        <taxon>Bacillati</taxon>
        <taxon>Actinomycetota</taxon>
        <taxon>Actinomycetes</taxon>
        <taxon>Pseudonocardiales</taxon>
        <taxon>Pseudonocardiaceae</taxon>
        <taxon>Saccharothrix</taxon>
    </lineage>
</organism>
<protein>
    <recommendedName>
        <fullName evidence="5">RNA polymerase sigma factor 70 region 4 type 2 domain-containing protein</fullName>
    </recommendedName>
</protein>
<keyword evidence="2" id="KW-0805">Transcription regulation</keyword>
<dbReference type="Gene3D" id="1.10.10.10">
    <property type="entry name" value="Winged helix-like DNA-binding domain superfamily/Winged helix DNA-binding domain"/>
    <property type="match status" value="1"/>
</dbReference>
<evidence type="ECO:0000259" key="5">
    <source>
        <dbReference type="Pfam" id="PF08281"/>
    </source>
</evidence>
<dbReference type="GO" id="GO:0003677">
    <property type="term" value="F:DNA binding"/>
    <property type="evidence" value="ECO:0007669"/>
    <property type="project" value="InterPro"/>
</dbReference>
<dbReference type="RefSeq" id="WP_153278076.1">
    <property type="nucleotide sequence ID" value="NZ_JNYO01000081.1"/>
</dbReference>
<evidence type="ECO:0000313" key="7">
    <source>
        <dbReference type="Proteomes" id="UP000325787"/>
    </source>
</evidence>
<feature type="domain" description="RNA polymerase sigma factor 70 region 4 type 2" evidence="5">
    <location>
        <begin position="186"/>
        <end position="235"/>
    </location>
</feature>
<dbReference type="AlphaFoldDB" id="A0A5Q0GYK1"/>
<dbReference type="GO" id="GO:0016987">
    <property type="term" value="F:sigma factor activity"/>
    <property type="evidence" value="ECO:0007669"/>
    <property type="project" value="UniProtKB-KW"/>
</dbReference>
<dbReference type="InterPro" id="IPR013324">
    <property type="entry name" value="RNA_pol_sigma_r3/r4-like"/>
</dbReference>
<evidence type="ECO:0000256" key="3">
    <source>
        <dbReference type="ARBA" id="ARBA00023082"/>
    </source>
</evidence>
<dbReference type="Proteomes" id="UP000325787">
    <property type="component" value="Chromosome"/>
</dbReference>
<proteinExistence type="inferred from homology"/>
<evidence type="ECO:0000313" key="6">
    <source>
        <dbReference type="EMBL" id="QFZ18462.1"/>
    </source>
</evidence>
<keyword evidence="3" id="KW-0731">Sigma factor</keyword>
<evidence type="ECO:0000256" key="1">
    <source>
        <dbReference type="ARBA" id="ARBA00010641"/>
    </source>
</evidence>
<dbReference type="EMBL" id="CP034550">
    <property type="protein sequence ID" value="QFZ18462.1"/>
    <property type="molecule type" value="Genomic_DNA"/>
</dbReference>
<dbReference type="SUPFAM" id="SSF88659">
    <property type="entry name" value="Sigma3 and sigma4 domains of RNA polymerase sigma factors"/>
    <property type="match status" value="1"/>
</dbReference>
<dbReference type="KEGG" id="ssyi:EKG83_14105"/>
<keyword evidence="4" id="KW-0804">Transcription</keyword>
<keyword evidence="7" id="KW-1185">Reference proteome</keyword>
<gene>
    <name evidence="6" type="ORF">EKG83_14105</name>
</gene>
<evidence type="ECO:0000256" key="2">
    <source>
        <dbReference type="ARBA" id="ARBA00023015"/>
    </source>
</evidence>
<dbReference type="InterPro" id="IPR013249">
    <property type="entry name" value="RNA_pol_sigma70_r4_t2"/>
</dbReference>